<accession>E5LCF8</accession>
<dbReference type="Pfam" id="PF09593">
    <property type="entry name" value="Pathogen_betaC1"/>
    <property type="match status" value="1"/>
</dbReference>
<organism evidence="2">
    <name type="scientific">Betasatellite ageraflavinvolutionis</name>
    <dbReference type="NCBI Taxonomy" id="169687"/>
    <lineage>
        <taxon>Viruses</taxon>
        <taxon>Viruses incertae sedis</taxon>
        <taxon>Tolecusatellitidae</taxon>
        <taxon>Betasatellite</taxon>
    </lineage>
</organism>
<name>E5LCF8_9VIRU</name>
<feature type="domain" description="Cotton leaf-curl disease DNA-betaC1" evidence="1">
    <location>
        <begin position="26"/>
        <end position="142"/>
    </location>
</feature>
<sequence>MSINHDICPLLRRINSRTKSQLEIMTIKYNNTKGMEFTIDVKLKEGNSIIVQIELCSTRSPTLAKKIFMIPYGHDGIIPPFDFNNLEEGIRNILKFMYKDSHIGDFRQEDMVEIIDMLMMQEAPVIDIRIADDYDICTNATV</sequence>
<dbReference type="EMBL" id="HQ407397">
    <property type="protein sequence ID" value="ADR79368.1"/>
    <property type="molecule type" value="Genomic_DNA"/>
</dbReference>
<reference evidence="2" key="1">
    <citation type="submission" date="2010-10" db="EMBL/GenBank/DDBJ databases">
        <title>First report of a new strain of Tobacco curly shoot virus associated with satellite molecules infecting wild sunflower (Helianthus spp.) in India.</title>
        <authorList>
            <person name="Singh M."/>
            <person name="Mandal B."/>
            <person name="Varma A."/>
        </authorList>
    </citation>
    <scope>NUCLEOTIDE SEQUENCE</scope>
    <source>
        <strain evidence="2">WSFB1</strain>
    </source>
</reference>
<evidence type="ECO:0000313" key="2">
    <source>
        <dbReference type="EMBL" id="ADR79368.1"/>
    </source>
</evidence>
<gene>
    <name evidence="2" type="primary">C1</name>
</gene>
<dbReference type="InterPro" id="IPR018583">
    <property type="entry name" value="CLCuD_DNA-betaC1"/>
</dbReference>
<proteinExistence type="predicted"/>
<protein>
    <submittedName>
        <fullName evidence="2">C1</fullName>
    </submittedName>
</protein>
<evidence type="ECO:0000259" key="1">
    <source>
        <dbReference type="Pfam" id="PF09593"/>
    </source>
</evidence>